<evidence type="ECO:0000313" key="2">
    <source>
        <dbReference type="EMBL" id="NOJ45464.1"/>
    </source>
</evidence>
<evidence type="ECO:0000313" key="3">
    <source>
        <dbReference type="Proteomes" id="UP000528734"/>
    </source>
</evidence>
<protein>
    <recommendedName>
        <fullName evidence="1">DUF6894 domain-containing protein</fullName>
    </recommendedName>
</protein>
<organism evidence="2 3">
    <name type="scientific">Bradyrhizobium archetypum</name>
    <dbReference type="NCBI Taxonomy" id="2721160"/>
    <lineage>
        <taxon>Bacteria</taxon>
        <taxon>Pseudomonadati</taxon>
        <taxon>Pseudomonadota</taxon>
        <taxon>Alphaproteobacteria</taxon>
        <taxon>Hyphomicrobiales</taxon>
        <taxon>Nitrobacteraceae</taxon>
        <taxon>Bradyrhizobium</taxon>
    </lineage>
</organism>
<reference evidence="2 3" key="1">
    <citation type="submission" date="2020-03" db="EMBL/GenBank/DDBJ databases">
        <title>Bradyrhizobium diversity isolated from nodules of Muelleranthus trifoliolatus.</title>
        <authorList>
            <person name="Klepa M."/>
            <person name="Helene L."/>
            <person name="Hungria M."/>
        </authorList>
    </citation>
    <scope>NUCLEOTIDE SEQUENCE [LARGE SCALE GENOMIC DNA]</scope>
    <source>
        <strain evidence="2 3">WSM 1744</strain>
    </source>
</reference>
<gene>
    <name evidence="2" type="ORF">HCN50_04220</name>
</gene>
<keyword evidence="3" id="KW-1185">Reference proteome</keyword>
<comment type="caution">
    <text evidence="2">The sequence shown here is derived from an EMBL/GenBank/DDBJ whole genome shotgun (WGS) entry which is preliminary data.</text>
</comment>
<evidence type="ECO:0000259" key="1">
    <source>
        <dbReference type="Pfam" id="PF21834"/>
    </source>
</evidence>
<proteinExistence type="predicted"/>
<accession>A0A7Y4M0M2</accession>
<sequence length="81" mass="9162">MPFYYFDLLVDGQPNNQGGMILEDLAVASDRADALASELRTLKPELRSKNCFVRVVDENSTEIYRTPLDPVPSWSVRSSQK</sequence>
<dbReference type="InterPro" id="IPR054189">
    <property type="entry name" value="DUF6894"/>
</dbReference>
<dbReference type="AlphaFoldDB" id="A0A7Y4M0M2"/>
<dbReference type="EMBL" id="JAAVLW010000001">
    <property type="protein sequence ID" value="NOJ45464.1"/>
    <property type="molecule type" value="Genomic_DNA"/>
</dbReference>
<feature type="domain" description="DUF6894" evidence="1">
    <location>
        <begin position="4"/>
        <end position="68"/>
    </location>
</feature>
<dbReference type="RefSeq" id="WP_171708324.1">
    <property type="nucleotide sequence ID" value="NZ_JAAVLW010000001.1"/>
</dbReference>
<dbReference type="Pfam" id="PF21834">
    <property type="entry name" value="DUF6894"/>
    <property type="match status" value="1"/>
</dbReference>
<dbReference type="Proteomes" id="UP000528734">
    <property type="component" value="Unassembled WGS sequence"/>
</dbReference>
<name>A0A7Y4M0M2_9BRAD</name>